<dbReference type="Proteomes" id="UP000664303">
    <property type="component" value="Unassembled WGS sequence"/>
</dbReference>
<name>A0A939DBX8_9GAMM</name>
<keyword evidence="4 5" id="KW-0694">RNA-binding</keyword>
<comment type="function">
    <text evidence="5">Member of a network of 50S ribosomal subunit biogenesis factors which assembles along the 30S-50S interface, preventing incorrect 23S rRNA structures from forming. Promotes peptidyl transferase center (PTC) maturation.</text>
</comment>
<evidence type="ECO:0000313" key="7">
    <source>
        <dbReference type="EMBL" id="MBN7795336.1"/>
    </source>
</evidence>
<dbReference type="InterPro" id="IPR023153">
    <property type="entry name" value="DarP_sf"/>
</dbReference>
<dbReference type="PANTHER" id="PTHR38101:SF1">
    <property type="entry name" value="UPF0307 PROTEIN YJGA"/>
    <property type="match status" value="1"/>
</dbReference>
<keyword evidence="8" id="KW-1185">Reference proteome</keyword>
<dbReference type="Gene3D" id="1.10.60.30">
    <property type="entry name" value="PSPTO4464-like domains"/>
    <property type="match status" value="2"/>
</dbReference>
<evidence type="ECO:0000313" key="8">
    <source>
        <dbReference type="Proteomes" id="UP000664303"/>
    </source>
</evidence>
<comment type="similarity">
    <text evidence="5">Belongs to the DarP family.</text>
</comment>
<dbReference type="Pfam" id="PF04751">
    <property type="entry name" value="DarP"/>
    <property type="match status" value="1"/>
</dbReference>
<evidence type="ECO:0000256" key="2">
    <source>
        <dbReference type="ARBA" id="ARBA00022517"/>
    </source>
</evidence>
<gene>
    <name evidence="5" type="primary">darP</name>
    <name evidence="7" type="ORF">JYP50_01960</name>
</gene>
<evidence type="ECO:0000256" key="5">
    <source>
        <dbReference type="HAMAP-Rule" id="MF_00765"/>
    </source>
</evidence>
<evidence type="ECO:0000256" key="4">
    <source>
        <dbReference type="ARBA" id="ARBA00022884"/>
    </source>
</evidence>
<dbReference type="AlphaFoldDB" id="A0A939DBX8"/>
<dbReference type="InterPro" id="IPR006839">
    <property type="entry name" value="DarP"/>
</dbReference>
<dbReference type="GO" id="GO:0019843">
    <property type="term" value="F:rRNA binding"/>
    <property type="evidence" value="ECO:0007669"/>
    <property type="project" value="UniProtKB-UniRule"/>
</dbReference>
<dbReference type="EMBL" id="JAFKCZ010000001">
    <property type="protein sequence ID" value="MBN7795336.1"/>
    <property type="molecule type" value="Genomic_DNA"/>
</dbReference>
<dbReference type="GO" id="GO:0005829">
    <property type="term" value="C:cytosol"/>
    <property type="evidence" value="ECO:0007669"/>
    <property type="project" value="TreeGrafter"/>
</dbReference>
<protein>
    <recommendedName>
        <fullName evidence="5">Dual-action ribosomal maturation protein DarP</fullName>
    </recommendedName>
    <alternativeName>
        <fullName evidence="5">Large ribosomal subunit assembly factor DarP</fullName>
    </alternativeName>
</protein>
<dbReference type="NCBIfam" id="NF003593">
    <property type="entry name" value="PRK05255.1-1"/>
    <property type="match status" value="1"/>
</dbReference>
<comment type="subcellular location">
    <subcellularLocation>
        <location evidence="5">Cytoplasm</location>
    </subcellularLocation>
    <text evidence="5">Associates with late stage pre-50S ribosomal subunits.</text>
</comment>
<evidence type="ECO:0000256" key="3">
    <source>
        <dbReference type="ARBA" id="ARBA00022730"/>
    </source>
</evidence>
<evidence type="ECO:0000256" key="6">
    <source>
        <dbReference type="SAM" id="MobiDB-lite"/>
    </source>
</evidence>
<reference evidence="7" key="1">
    <citation type="submission" date="2021-02" db="EMBL/GenBank/DDBJ databases">
        <title>PHA producing bacteria isolated from coastal sediment in Guangdong, Shenzhen.</title>
        <authorList>
            <person name="Zheng W."/>
            <person name="Yu S."/>
            <person name="Huang Y."/>
        </authorList>
    </citation>
    <scope>NUCLEOTIDE SEQUENCE</scope>
    <source>
        <strain evidence="7">TN14-10</strain>
    </source>
</reference>
<dbReference type="PIRSF" id="PIRSF016183">
    <property type="entry name" value="UCP016183"/>
    <property type="match status" value="1"/>
</dbReference>
<dbReference type="PANTHER" id="PTHR38101">
    <property type="entry name" value="UPF0307 PROTEIN YJGA"/>
    <property type="match status" value="1"/>
</dbReference>
<dbReference type="GO" id="GO:0043022">
    <property type="term" value="F:ribosome binding"/>
    <property type="evidence" value="ECO:0007669"/>
    <property type="project" value="UniProtKB-UniRule"/>
</dbReference>
<accession>A0A939DBX8</accession>
<keyword evidence="1 5" id="KW-0963">Cytoplasm</keyword>
<sequence length="176" mass="20547">MPDDDFEQYSGADDGEAPSKSAMKRRMTALQELGETLTRLSDRQLEKIPLEHAQLRQAIVEARGIQSNSARRRHMQYIGKLMRTIDPEPIERALDNLYREQRENADRFHQLEQLRDEVLSQGLKGIEQVLSRWPAADRQHLRQLVLQHQREAARGKPPAASRKLFRYLRELQENTP</sequence>
<dbReference type="RefSeq" id="WP_206558764.1">
    <property type="nucleotide sequence ID" value="NZ_JAFKCZ010000001.1"/>
</dbReference>
<comment type="caution">
    <text evidence="7">The sequence shown here is derived from an EMBL/GenBank/DDBJ whole genome shotgun (WGS) entry which is preliminary data.</text>
</comment>
<dbReference type="HAMAP" id="MF_00765">
    <property type="entry name" value="DarP"/>
    <property type="match status" value="1"/>
</dbReference>
<proteinExistence type="inferred from homology"/>
<keyword evidence="2 5" id="KW-0690">Ribosome biogenesis</keyword>
<dbReference type="CDD" id="cd16331">
    <property type="entry name" value="YjgA-like"/>
    <property type="match status" value="1"/>
</dbReference>
<organism evidence="7 8">
    <name type="scientific">Parahaliea mediterranea</name>
    <dbReference type="NCBI Taxonomy" id="651086"/>
    <lineage>
        <taxon>Bacteria</taxon>
        <taxon>Pseudomonadati</taxon>
        <taxon>Pseudomonadota</taxon>
        <taxon>Gammaproteobacteria</taxon>
        <taxon>Cellvibrionales</taxon>
        <taxon>Halieaceae</taxon>
        <taxon>Parahaliea</taxon>
    </lineage>
</organism>
<evidence type="ECO:0000256" key="1">
    <source>
        <dbReference type="ARBA" id="ARBA00022490"/>
    </source>
</evidence>
<keyword evidence="3 5" id="KW-0699">rRNA-binding</keyword>
<dbReference type="GO" id="GO:1902626">
    <property type="term" value="P:assembly of large subunit precursor of preribosome"/>
    <property type="evidence" value="ECO:0007669"/>
    <property type="project" value="UniProtKB-UniRule"/>
</dbReference>
<dbReference type="SUPFAM" id="SSF158710">
    <property type="entry name" value="PSPTO4464-like"/>
    <property type="match status" value="1"/>
</dbReference>
<feature type="region of interest" description="Disordered" evidence="6">
    <location>
        <begin position="1"/>
        <end position="25"/>
    </location>
</feature>